<keyword evidence="2" id="KW-0677">Repeat</keyword>
<evidence type="ECO:0000313" key="6">
    <source>
        <dbReference type="EMBL" id="KAA8899582.1"/>
    </source>
</evidence>
<feature type="domain" description="WDR5-like beta-propeller" evidence="5">
    <location>
        <begin position="15"/>
        <end position="298"/>
    </location>
</feature>
<protein>
    <recommendedName>
        <fullName evidence="5">WDR5-like beta-propeller domain-containing protein</fullName>
    </recommendedName>
</protein>
<evidence type="ECO:0000256" key="1">
    <source>
        <dbReference type="ARBA" id="ARBA00022574"/>
    </source>
</evidence>
<gene>
    <name evidence="6" type="ORF">DIURU_004249</name>
</gene>
<sequence length="360" mass="38763">MNHSLYSLDYAIDIGHSKSATEVRVSPDGATVATCSADATIRIFNFKTGALITTLKGHTKGINTIEYSPINSDILASGSDDFTIRLWSVSRGKCIKVLKKHTYHVTALKFTSRGNVLVSGGADETIIVWDLVSGKTLHTMAAHSDPISSICLSHDDTIIASGGYDGIMRLFDTELGQCVKTLTVNSSHGTATASTADVINHPISSVIMSPNSKYIFSSSLDGYIRLWEYSNNKVCKTYGEGSIAAKYCCGTAIVTDTESPLLVSGSESQGVLVFDVQSRQTTFEYPCDDVVISVMVYQGDIVALTMTGKLLRLKLNPEFIHVAEAPHSQLPSSVSESREATADSTSQVQSDADVEMDEAY</sequence>
<dbReference type="GO" id="GO:0017070">
    <property type="term" value="F:U6 snRNA binding"/>
    <property type="evidence" value="ECO:0007669"/>
    <property type="project" value="TreeGrafter"/>
</dbReference>
<reference evidence="6 7" key="1">
    <citation type="submission" date="2019-07" db="EMBL/GenBank/DDBJ databases">
        <title>Genome assembly of two rare yeast pathogens: Diutina rugosa and Trichomonascus ciferrii.</title>
        <authorList>
            <person name="Mixao V."/>
            <person name="Saus E."/>
            <person name="Hansen A."/>
            <person name="Lass-Flor C."/>
            <person name="Gabaldon T."/>
        </authorList>
    </citation>
    <scope>NUCLEOTIDE SEQUENCE [LARGE SCALE GENOMIC DNA]</scope>
    <source>
        <strain evidence="6 7">CBS 613</strain>
    </source>
</reference>
<dbReference type="SUPFAM" id="SSF50978">
    <property type="entry name" value="WD40 repeat-like"/>
    <property type="match status" value="1"/>
</dbReference>
<feature type="repeat" description="WD" evidence="3">
    <location>
        <begin position="98"/>
        <end position="139"/>
    </location>
</feature>
<dbReference type="GO" id="GO:0030621">
    <property type="term" value="F:U4 snRNA binding"/>
    <property type="evidence" value="ECO:0007669"/>
    <property type="project" value="TreeGrafter"/>
</dbReference>
<feature type="repeat" description="WD" evidence="3">
    <location>
        <begin position="140"/>
        <end position="181"/>
    </location>
</feature>
<dbReference type="EMBL" id="SWFT01000122">
    <property type="protein sequence ID" value="KAA8899582.1"/>
    <property type="molecule type" value="Genomic_DNA"/>
</dbReference>
<dbReference type="SMART" id="SM00320">
    <property type="entry name" value="WD40"/>
    <property type="match status" value="5"/>
</dbReference>
<dbReference type="PROSITE" id="PS00678">
    <property type="entry name" value="WD_REPEATS_1"/>
    <property type="match status" value="1"/>
</dbReference>
<keyword evidence="7" id="KW-1185">Reference proteome</keyword>
<feature type="repeat" description="WD" evidence="3">
    <location>
        <begin position="13"/>
        <end position="54"/>
    </location>
</feature>
<feature type="region of interest" description="Disordered" evidence="4">
    <location>
        <begin position="329"/>
        <end position="360"/>
    </location>
</feature>
<feature type="repeat" description="WD" evidence="3">
    <location>
        <begin position="203"/>
        <end position="237"/>
    </location>
</feature>
<dbReference type="InterPro" id="IPR019775">
    <property type="entry name" value="WD40_repeat_CS"/>
</dbReference>
<dbReference type="Gene3D" id="2.130.10.10">
    <property type="entry name" value="YVTN repeat-like/Quinoprotein amine dehydrogenase"/>
    <property type="match status" value="1"/>
</dbReference>
<dbReference type="AlphaFoldDB" id="A0A642UKF3"/>
<accession>A0A642UKF3</accession>
<dbReference type="Proteomes" id="UP000449547">
    <property type="component" value="Unassembled WGS sequence"/>
</dbReference>
<evidence type="ECO:0000256" key="2">
    <source>
        <dbReference type="ARBA" id="ARBA00022737"/>
    </source>
</evidence>
<dbReference type="GO" id="GO:0000398">
    <property type="term" value="P:mRNA splicing, via spliceosome"/>
    <property type="evidence" value="ECO:0007669"/>
    <property type="project" value="TreeGrafter"/>
</dbReference>
<dbReference type="GO" id="GO:0046540">
    <property type="term" value="C:U4/U6 x U5 tri-snRNP complex"/>
    <property type="evidence" value="ECO:0007669"/>
    <property type="project" value="TreeGrafter"/>
</dbReference>
<dbReference type="CDD" id="cd00200">
    <property type="entry name" value="WD40"/>
    <property type="match status" value="1"/>
</dbReference>
<dbReference type="OrthoDB" id="674604at2759"/>
<dbReference type="InterPro" id="IPR059122">
    <property type="entry name" value="Beta-prop_WDR5-like"/>
</dbReference>
<evidence type="ECO:0000256" key="4">
    <source>
        <dbReference type="SAM" id="MobiDB-lite"/>
    </source>
</evidence>
<name>A0A642UKF3_DIURU</name>
<dbReference type="GeneID" id="54782900"/>
<dbReference type="PROSITE" id="PS50294">
    <property type="entry name" value="WD_REPEATS_REGION"/>
    <property type="match status" value="3"/>
</dbReference>
<dbReference type="InterPro" id="IPR036322">
    <property type="entry name" value="WD40_repeat_dom_sf"/>
</dbReference>
<dbReference type="PANTHER" id="PTHR19846:SF0">
    <property type="entry name" value="PRE-MRNA PROCESSING FACTOR 4"/>
    <property type="match status" value="1"/>
</dbReference>
<organism evidence="6 7">
    <name type="scientific">Diutina rugosa</name>
    <name type="common">Yeast</name>
    <name type="synonym">Candida rugosa</name>
    <dbReference type="NCBI Taxonomy" id="5481"/>
    <lineage>
        <taxon>Eukaryota</taxon>
        <taxon>Fungi</taxon>
        <taxon>Dikarya</taxon>
        <taxon>Ascomycota</taxon>
        <taxon>Saccharomycotina</taxon>
        <taxon>Pichiomycetes</taxon>
        <taxon>Debaryomycetaceae</taxon>
        <taxon>Diutina</taxon>
    </lineage>
</organism>
<evidence type="ECO:0000256" key="3">
    <source>
        <dbReference type="PROSITE-ProRule" id="PRU00221"/>
    </source>
</evidence>
<dbReference type="RefSeq" id="XP_034010983.1">
    <property type="nucleotide sequence ID" value="XM_034157101.1"/>
</dbReference>
<proteinExistence type="predicted"/>
<dbReference type="InterPro" id="IPR020472">
    <property type="entry name" value="WD40_PAC1"/>
</dbReference>
<dbReference type="OMA" id="NYALKCT"/>
<dbReference type="VEuPathDB" id="FungiDB:DIURU_004249"/>
<evidence type="ECO:0000313" key="7">
    <source>
        <dbReference type="Proteomes" id="UP000449547"/>
    </source>
</evidence>
<dbReference type="InterPro" id="IPR015943">
    <property type="entry name" value="WD40/YVTN_repeat-like_dom_sf"/>
</dbReference>
<feature type="repeat" description="WD" evidence="3">
    <location>
        <begin position="55"/>
        <end position="97"/>
    </location>
</feature>
<evidence type="ECO:0000259" key="5">
    <source>
        <dbReference type="Pfam" id="PF25175"/>
    </source>
</evidence>
<dbReference type="PRINTS" id="PR00320">
    <property type="entry name" value="GPROTEINBRPT"/>
</dbReference>
<dbReference type="PANTHER" id="PTHR19846">
    <property type="entry name" value="WD40 REPEAT PROTEIN"/>
    <property type="match status" value="1"/>
</dbReference>
<dbReference type="InterPro" id="IPR001680">
    <property type="entry name" value="WD40_rpt"/>
</dbReference>
<dbReference type="Pfam" id="PF25175">
    <property type="entry name" value="Beta-prop_WDR5"/>
    <property type="match status" value="1"/>
</dbReference>
<dbReference type="PROSITE" id="PS50082">
    <property type="entry name" value="WD_REPEATS_2"/>
    <property type="match status" value="5"/>
</dbReference>
<comment type="caution">
    <text evidence="6">The sequence shown here is derived from an EMBL/GenBank/DDBJ whole genome shotgun (WGS) entry which is preliminary data.</text>
</comment>
<keyword evidence="1 3" id="KW-0853">WD repeat</keyword>